<feature type="compositionally biased region" description="Basic and acidic residues" evidence="1">
    <location>
        <begin position="233"/>
        <end position="253"/>
    </location>
</feature>
<reference evidence="2 3" key="1">
    <citation type="submission" date="2019-01" db="EMBL/GenBank/DDBJ databases">
        <title>Sequencing of cultivated peanut Arachis hypogaea provides insights into genome evolution and oil improvement.</title>
        <authorList>
            <person name="Chen X."/>
        </authorList>
    </citation>
    <scope>NUCLEOTIDE SEQUENCE [LARGE SCALE GENOMIC DNA]</scope>
    <source>
        <strain evidence="3">cv. Fuhuasheng</strain>
        <tissue evidence="2">Leaves</tissue>
    </source>
</reference>
<dbReference type="EMBL" id="SDMP01000012">
    <property type="protein sequence ID" value="RYR26791.1"/>
    <property type="molecule type" value="Genomic_DNA"/>
</dbReference>
<dbReference type="Proteomes" id="UP000289738">
    <property type="component" value="Chromosome B02"/>
</dbReference>
<feature type="compositionally biased region" description="Basic and acidic residues" evidence="1">
    <location>
        <begin position="169"/>
        <end position="187"/>
    </location>
</feature>
<gene>
    <name evidence="2" type="ORF">Ahy_B02g061095</name>
</gene>
<sequence length="332" mass="37201">MMQDVREGHDHLAIWIHPNIKRALDNHFSINEGFRLHCLTNRANRVSPWSSKYTGGSATFIKTKSRLLLECEATLAETFKYTHLLKANKERFANERFAAHYFEILGSFFASGLHTSTLAASFGSASATSAANPKEVVDLREQLPNPHTTHTSTHSQRTNSPHSARARTHTPEEERERIREDRAREGGNRPAHRRRTARDRRLTTSAVASLFAPSPRRPCEREGDTKERRPRVAIHEAIDTGLLSHREEKESRRPAASPPVKLLLSVPPSSLRGGGRRCAYGRRRLVLLPPHYAPLSRLQRSKSPELHATSAGKGFKVLVSVLLDSGKVFDAA</sequence>
<evidence type="ECO:0000313" key="3">
    <source>
        <dbReference type="Proteomes" id="UP000289738"/>
    </source>
</evidence>
<protein>
    <submittedName>
        <fullName evidence="2">Uncharacterized protein</fullName>
    </submittedName>
</protein>
<name>A0A445AK13_ARAHY</name>
<comment type="caution">
    <text evidence="2">The sequence shown here is derived from an EMBL/GenBank/DDBJ whole genome shotgun (WGS) entry which is preliminary data.</text>
</comment>
<evidence type="ECO:0000313" key="2">
    <source>
        <dbReference type="EMBL" id="RYR26791.1"/>
    </source>
</evidence>
<keyword evidence="3" id="KW-1185">Reference proteome</keyword>
<feature type="compositionally biased region" description="Basic and acidic residues" evidence="1">
    <location>
        <begin position="217"/>
        <end position="227"/>
    </location>
</feature>
<evidence type="ECO:0000256" key="1">
    <source>
        <dbReference type="SAM" id="MobiDB-lite"/>
    </source>
</evidence>
<organism evidence="2 3">
    <name type="scientific">Arachis hypogaea</name>
    <name type="common">Peanut</name>
    <dbReference type="NCBI Taxonomy" id="3818"/>
    <lineage>
        <taxon>Eukaryota</taxon>
        <taxon>Viridiplantae</taxon>
        <taxon>Streptophyta</taxon>
        <taxon>Embryophyta</taxon>
        <taxon>Tracheophyta</taxon>
        <taxon>Spermatophyta</taxon>
        <taxon>Magnoliopsida</taxon>
        <taxon>eudicotyledons</taxon>
        <taxon>Gunneridae</taxon>
        <taxon>Pentapetalae</taxon>
        <taxon>rosids</taxon>
        <taxon>fabids</taxon>
        <taxon>Fabales</taxon>
        <taxon>Fabaceae</taxon>
        <taxon>Papilionoideae</taxon>
        <taxon>50 kb inversion clade</taxon>
        <taxon>dalbergioids sensu lato</taxon>
        <taxon>Dalbergieae</taxon>
        <taxon>Pterocarpus clade</taxon>
        <taxon>Arachis</taxon>
    </lineage>
</organism>
<proteinExistence type="predicted"/>
<dbReference type="AlphaFoldDB" id="A0A445AK13"/>
<feature type="region of interest" description="Disordered" evidence="1">
    <location>
        <begin position="144"/>
        <end position="261"/>
    </location>
</feature>
<accession>A0A445AK13</accession>